<keyword evidence="2" id="KW-1185">Reference proteome</keyword>
<reference evidence="2" key="1">
    <citation type="submission" date="2018-12" db="EMBL/GenBank/DDBJ databases">
        <title>Tengunoibacter tsumagoiensis gen. nov., sp. nov., Dictyobacter kobayashii sp. nov., D. alpinus sp. nov., and D. joshuensis sp. nov. and description of Dictyobacteraceae fam. nov. within the order Ktedonobacterales isolated from Tengu-no-mugimeshi.</title>
        <authorList>
            <person name="Wang C.M."/>
            <person name="Zheng Y."/>
            <person name="Sakai Y."/>
            <person name="Toyoda A."/>
            <person name="Minakuchi Y."/>
            <person name="Abe K."/>
            <person name="Yokota A."/>
            <person name="Yabe S."/>
        </authorList>
    </citation>
    <scope>NUCLEOTIDE SEQUENCE [LARGE SCALE GENOMIC DNA]</scope>
    <source>
        <strain evidence="2">Uno16</strain>
    </source>
</reference>
<protein>
    <submittedName>
        <fullName evidence="1">Uncharacterized protein</fullName>
    </submittedName>
</protein>
<dbReference type="Proteomes" id="UP000287171">
    <property type="component" value="Unassembled WGS sequence"/>
</dbReference>
<evidence type="ECO:0000313" key="1">
    <source>
        <dbReference type="EMBL" id="GCE25883.1"/>
    </source>
</evidence>
<proteinExistence type="predicted"/>
<evidence type="ECO:0000313" key="2">
    <source>
        <dbReference type="Proteomes" id="UP000287171"/>
    </source>
</evidence>
<comment type="caution">
    <text evidence="1">The sequence shown here is derived from an EMBL/GenBank/DDBJ whole genome shotgun (WGS) entry which is preliminary data.</text>
</comment>
<name>A0A402B3G7_9CHLR</name>
<gene>
    <name evidence="1" type="ORF">KDA_13670</name>
</gene>
<accession>A0A402B3G7</accession>
<sequence>MYNQDSSMLVFVKIRLIGYAPATRAGGGEVGGTAPEPPVKGLAAPCIPAFPSHDV</sequence>
<dbReference type="AlphaFoldDB" id="A0A402B3G7"/>
<dbReference type="EMBL" id="BIFT01000001">
    <property type="protein sequence ID" value="GCE25883.1"/>
    <property type="molecule type" value="Genomic_DNA"/>
</dbReference>
<organism evidence="1 2">
    <name type="scientific">Dictyobacter alpinus</name>
    <dbReference type="NCBI Taxonomy" id="2014873"/>
    <lineage>
        <taxon>Bacteria</taxon>
        <taxon>Bacillati</taxon>
        <taxon>Chloroflexota</taxon>
        <taxon>Ktedonobacteria</taxon>
        <taxon>Ktedonobacterales</taxon>
        <taxon>Dictyobacteraceae</taxon>
        <taxon>Dictyobacter</taxon>
    </lineage>
</organism>